<evidence type="ECO:0000256" key="1">
    <source>
        <dbReference type="SAM" id="MobiDB-lite"/>
    </source>
</evidence>
<sequence>MNAEPSKRKSSARRGAASRGAARSRTRAEHGGGPDRAESDTAGVAGIRLDLPIMGPTVERRWDLYEPYLVVVGTYDPVDQPEGVIGHYMDSQFASGHVVADPAPSADRDARGWSCPPGGHCVWGGIV</sequence>
<evidence type="ECO:0000313" key="2">
    <source>
        <dbReference type="EMBL" id="CCK32315.1"/>
    </source>
</evidence>
<feature type="region of interest" description="Disordered" evidence="1">
    <location>
        <begin position="1"/>
        <end position="44"/>
    </location>
</feature>
<gene>
    <name evidence="2" type="ORF">BN159_7936</name>
</gene>
<dbReference type="STRING" id="1214101.BN159_7936"/>
<evidence type="ECO:0000313" key="3">
    <source>
        <dbReference type="Proteomes" id="UP000008043"/>
    </source>
</evidence>
<dbReference type="RefSeq" id="WP_015662641.1">
    <property type="nucleotide sequence ID" value="NC_020504.1"/>
</dbReference>
<reference evidence="2 3" key="1">
    <citation type="journal article" date="2012" name="J. Bacteriol.">
        <title>Genome sequence of the bacterium Streptomyces davawensis JCM 4913 and heterologous production of the unique antibiotic roseoflavin.</title>
        <authorList>
            <person name="Jankowitsch F."/>
            <person name="Schwarz J."/>
            <person name="Ruckert C."/>
            <person name="Gust B."/>
            <person name="Szczepanowski R."/>
            <person name="Blom J."/>
            <person name="Pelzer S."/>
            <person name="Kalinowski J."/>
            <person name="Mack M."/>
        </authorList>
    </citation>
    <scope>NUCLEOTIDE SEQUENCE [LARGE SCALE GENOMIC DNA]</scope>
    <source>
        <strain evidence="3">DSM 101723 / JCM 4913 / KCC S-0913 / 768</strain>
    </source>
</reference>
<accession>K4RFF2</accession>
<feature type="compositionally biased region" description="Basic and acidic residues" evidence="1">
    <location>
        <begin position="26"/>
        <end position="39"/>
    </location>
</feature>
<keyword evidence="3" id="KW-1185">Reference proteome</keyword>
<proteinExistence type="predicted"/>
<dbReference type="OrthoDB" id="4304643at2"/>
<dbReference type="Proteomes" id="UP000008043">
    <property type="component" value="Chromosome"/>
</dbReference>
<feature type="compositionally biased region" description="Low complexity" evidence="1">
    <location>
        <begin position="13"/>
        <end position="23"/>
    </location>
</feature>
<protein>
    <submittedName>
        <fullName evidence="2">Uncharacterized protein</fullName>
    </submittedName>
</protein>
<dbReference type="KEGG" id="sdv:BN159_7936"/>
<organism evidence="2 3">
    <name type="scientific">Streptomyces davaonensis (strain DSM 101723 / JCM 4913 / KCC S-0913 / 768)</name>
    <dbReference type="NCBI Taxonomy" id="1214101"/>
    <lineage>
        <taxon>Bacteria</taxon>
        <taxon>Bacillati</taxon>
        <taxon>Actinomycetota</taxon>
        <taxon>Actinomycetes</taxon>
        <taxon>Kitasatosporales</taxon>
        <taxon>Streptomycetaceae</taxon>
        <taxon>Streptomyces</taxon>
    </lineage>
</organism>
<dbReference type="HOGENOM" id="CLU_1969242_0_0_11"/>
<dbReference type="AlphaFoldDB" id="K4RFF2"/>
<dbReference type="EMBL" id="HE971709">
    <property type="protein sequence ID" value="CCK32315.1"/>
    <property type="molecule type" value="Genomic_DNA"/>
</dbReference>
<name>K4RFF2_STRDJ</name>